<feature type="transmembrane region" description="Helical" evidence="1">
    <location>
        <begin position="38"/>
        <end position="55"/>
    </location>
</feature>
<name>A0ABW4NQA8_9LACT</name>
<evidence type="ECO:0000256" key="1">
    <source>
        <dbReference type="SAM" id="Phobius"/>
    </source>
</evidence>
<dbReference type="RefSeq" id="WP_376821380.1">
    <property type="nucleotide sequence ID" value="NZ_JBHSQC010000008.1"/>
</dbReference>
<dbReference type="Pfam" id="PF06691">
    <property type="entry name" value="DUF1189"/>
    <property type="match status" value="1"/>
</dbReference>
<reference evidence="3" key="1">
    <citation type="journal article" date="2019" name="Int. J. Syst. Evol. Microbiol.">
        <title>The Global Catalogue of Microorganisms (GCM) 10K type strain sequencing project: providing services to taxonomists for standard genome sequencing and annotation.</title>
        <authorList>
            <consortium name="The Broad Institute Genomics Platform"/>
            <consortium name="The Broad Institute Genome Sequencing Center for Infectious Disease"/>
            <person name="Wu L."/>
            <person name="Ma J."/>
        </authorList>
    </citation>
    <scope>NUCLEOTIDE SEQUENCE [LARGE SCALE GENOMIC DNA]</scope>
    <source>
        <strain evidence="3">KCTC 42143</strain>
    </source>
</reference>
<gene>
    <name evidence="2" type="ORF">ACFSBK_10790</name>
</gene>
<feature type="transmembrane region" description="Helical" evidence="1">
    <location>
        <begin position="171"/>
        <end position="195"/>
    </location>
</feature>
<comment type="caution">
    <text evidence="2">The sequence shown here is derived from an EMBL/GenBank/DDBJ whole genome shotgun (WGS) entry which is preliminary data.</text>
</comment>
<dbReference type="Proteomes" id="UP001597285">
    <property type="component" value="Unassembled WGS sequence"/>
</dbReference>
<feature type="transmembrane region" description="Helical" evidence="1">
    <location>
        <begin position="241"/>
        <end position="259"/>
    </location>
</feature>
<evidence type="ECO:0000313" key="2">
    <source>
        <dbReference type="EMBL" id="MFD1800333.1"/>
    </source>
</evidence>
<proteinExistence type="predicted"/>
<organism evidence="2 3">
    <name type="scientific">Carnobacterium antarcticum</name>
    <dbReference type="NCBI Taxonomy" id="2126436"/>
    <lineage>
        <taxon>Bacteria</taxon>
        <taxon>Bacillati</taxon>
        <taxon>Bacillota</taxon>
        <taxon>Bacilli</taxon>
        <taxon>Lactobacillales</taxon>
        <taxon>Carnobacteriaceae</taxon>
        <taxon>Carnobacterium</taxon>
    </lineage>
</organism>
<keyword evidence="1" id="KW-1133">Transmembrane helix</keyword>
<evidence type="ECO:0000313" key="3">
    <source>
        <dbReference type="Proteomes" id="UP001597285"/>
    </source>
</evidence>
<dbReference type="EMBL" id="JBHUFF010000020">
    <property type="protein sequence ID" value="MFD1800333.1"/>
    <property type="molecule type" value="Genomic_DNA"/>
</dbReference>
<accession>A0ABW4NQA8</accession>
<dbReference type="InterPro" id="IPR009574">
    <property type="entry name" value="DUF1189"/>
</dbReference>
<sequence>MSKIMLGGIYIQLVKLFMASVSHPEELLEARKLKKGKIFLYLLFLAFITAIPTWIQGNRILNDFNKDGQTISEHLPAFKIENDQLVTDKPEESFIYQTDSIIFTFDPAGEQSVEDVDKNRIGTTIGIALLKDRFYISAPGYPVELSYTKMNGVTDQFFTDLVLGMQTMNSFVLILSFGIIWLMSLIIMLVYNLLYTVFANLVATFSRRPLRFAANWRLVVFASTLPTLFFALLNSFDLTPYFQLETKLVVTLYIYYLAIKKIPKETLPGK</sequence>
<feature type="transmembrane region" description="Helical" evidence="1">
    <location>
        <begin position="216"/>
        <end position="235"/>
    </location>
</feature>
<protein>
    <submittedName>
        <fullName evidence="2">DUF1189 domain-containing protein</fullName>
    </submittedName>
</protein>
<keyword evidence="3" id="KW-1185">Reference proteome</keyword>
<keyword evidence="1" id="KW-0472">Membrane</keyword>
<keyword evidence="1" id="KW-0812">Transmembrane</keyword>